<dbReference type="PATRIC" id="fig|446465.5.peg.1959"/>
<dbReference type="SMART" id="SM00954">
    <property type="entry name" value="RelA_SpoT"/>
    <property type="match status" value="1"/>
</dbReference>
<keyword evidence="4" id="KW-1185">Reference proteome</keyword>
<evidence type="ECO:0000313" key="4">
    <source>
        <dbReference type="Proteomes" id="UP000001919"/>
    </source>
</evidence>
<dbReference type="InterPro" id="IPR052366">
    <property type="entry name" value="GTP_Pyrophosphokinase"/>
</dbReference>
<evidence type="ECO:0000256" key="1">
    <source>
        <dbReference type="SAM" id="MobiDB-lite"/>
    </source>
</evidence>
<protein>
    <submittedName>
        <fullName evidence="3">Uncharacterized conserved protein</fullName>
    </submittedName>
</protein>
<evidence type="ECO:0000259" key="2">
    <source>
        <dbReference type="SMART" id="SM00954"/>
    </source>
</evidence>
<dbReference type="InterPro" id="IPR007685">
    <property type="entry name" value="RelA_SpoT"/>
</dbReference>
<dbReference type="SUPFAM" id="SSF81301">
    <property type="entry name" value="Nucleotidyltransferase"/>
    <property type="match status" value="1"/>
</dbReference>
<reference evidence="3 4" key="1">
    <citation type="journal article" date="2009" name="Stand. Genomic Sci.">
        <title>Complete genome sequence of Brachybacterium faecium type strain (Schefferle 6-10).</title>
        <authorList>
            <person name="Lapidus A."/>
            <person name="Pukall R."/>
            <person name="Labuttii K."/>
            <person name="Copeland A."/>
            <person name="Del Rio T.G."/>
            <person name="Nolan M."/>
            <person name="Chen F."/>
            <person name="Lucas S."/>
            <person name="Tice H."/>
            <person name="Cheng J.F."/>
            <person name="Bruce D."/>
            <person name="Goodwin L."/>
            <person name="Pitluck S."/>
            <person name="Rohde M."/>
            <person name="Goker M."/>
            <person name="Pati A."/>
            <person name="Ivanova N."/>
            <person name="Mavrommatis K."/>
            <person name="Chen A."/>
            <person name="Palaniappan K."/>
            <person name="D'haeseleer P."/>
            <person name="Chain P."/>
            <person name="Bristow J."/>
            <person name="Eisen J.A."/>
            <person name="Markowitz V."/>
            <person name="Hugenholtz P."/>
            <person name="Kyrpides N.C."/>
            <person name="Klenk H.P."/>
        </authorList>
    </citation>
    <scope>NUCLEOTIDE SEQUENCE [LARGE SCALE GENOMIC DNA]</scope>
    <source>
        <strain evidence="4">ATCC 43885 / DSM 4810 / JCM 11609 / LMG 19847 / NBRC 14762 / NCIMB 9860 / 6-10</strain>
    </source>
</reference>
<dbReference type="Proteomes" id="UP000001919">
    <property type="component" value="Chromosome"/>
</dbReference>
<dbReference type="InterPro" id="IPR043519">
    <property type="entry name" value="NT_sf"/>
</dbReference>
<dbReference type="OrthoDB" id="9789634at2"/>
<dbReference type="eggNOG" id="COG2357">
    <property type="taxonomic scope" value="Bacteria"/>
</dbReference>
<dbReference type="Gene3D" id="3.30.460.10">
    <property type="entry name" value="Beta Polymerase, domain 2"/>
    <property type="match status" value="1"/>
</dbReference>
<dbReference type="PANTHER" id="PTHR47837:SF2">
    <property type="entry name" value="GTP PYROPHOSPHOKINASE YWAC"/>
    <property type="match status" value="1"/>
</dbReference>
<dbReference type="PANTHER" id="PTHR47837">
    <property type="entry name" value="GTP PYROPHOSPHOKINASE YJBM"/>
    <property type="match status" value="1"/>
</dbReference>
<organism evidence="3 4">
    <name type="scientific">Brachybacterium faecium (strain ATCC 43885 / DSM 4810 / JCM 11609 / LMG 19847 / NBRC 14762 / NCIMB 9860 / 6-10)</name>
    <dbReference type="NCBI Taxonomy" id="446465"/>
    <lineage>
        <taxon>Bacteria</taxon>
        <taxon>Bacillati</taxon>
        <taxon>Actinomycetota</taxon>
        <taxon>Actinomycetes</taxon>
        <taxon>Micrococcales</taxon>
        <taxon>Dermabacteraceae</taxon>
        <taxon>Brachybacterium</taxon>
    </lineage>
</organism>
<dbReference type="GO" id="GO:0015969">
    <property type="term" value="P:guanosine tetraphosphate metabolic process"/>
    <property type="evidence" value="ECO:0007669"/>
    <property type="project" value="InterPro"/>
</dbReference>
<dbReference type="AlphaFoldDB" id="C7MDX7"/>
<dbReference type="Gene3D" id="1.10.287.860">
    <property type="entry name" value="Nucleotidyltransferase"/>
    <property type="match status" value="1"/>
</dbReference>
<feature type="region of interest" description="Disordered" evidence="1">
    <location>
        <begin position="231"/>
        <end position="274"/>
    </location>
</feature>
<name>C7MDX7_BRAFD</name>
<dbReference type="STRING" id="446465.Bfae_19730"/>
<dbReference type="KEGG" id="bfa:Bfae_19730"/>
<sequence length="274" mass="30999">MDETATGDTDTSAEVGALVRAQQARLLRADTDPEELAAGLRRVHAELTTLQMHYQFGIDEVRTKVDILRREFELMHEYSPIEHVRTRLKSTESLIDKAVRTGGEMTIPAIRARVMDIAGIRITCSFVSDVYWIADMLARQRDLEVLTVKDYIASPKPNGYRSLHVIVQVPVYLSEHTELVPVELQLRTIAMDFWASTEHKLNYKYHRNLPSRLQGELDDAARVAADLDERMERLRAEIRPRPESPADEDDGGSPEEPPAPHRSPDRSAPLSPLA</sequence>
<evidence type="ECO:0000313" key="3">
    <source>
        <dbReference type="EMBL" id="ACU85784.1"/>
    </source>
</evidence>
<dbReference type="HOGENOM" id="CLU_077095_1_1_11"/>
<gene>
    <name evidence="3" type="ordered locus">Bfae_19730</name>
</gene>
<feature type="compositionally biased region" description="Basic and acidic residues" evidence="1">
    <location>
        <begin position="231"/>
        <end position="244"/>
    </location>
</feature>
<feature type="domain" description="RelA/SpoT" evidence="2">
    <location>
        <begin position="86"/>
        <end position="209"/>
    </location>
</feature>
<dbReference type="CDD" id="cd05399">
    <property type="entry name" value="NT_Rel-Spo_like"/>
    <property type="match status" value="1"/>
</dbReference>
<accession>C7MDX7</accession>
<dbReference type="EMBL" id="CP001643">
    <property type="protein sequence ID" value="ACU85784.1"/>
    <property type="molecule type" value="Genomic_DNA"/>
</dbReference>
<proteinExistence type="predicted"/>
<dbReference type="Pfam" id="PF04607">
    <property type="entry name" value="RelA_SpoT"/>
    <property type="match status" value="1"/>
</dbReference>